<gene>
    <name evidence="1" type="ORF">HUK84_21885</name>
</gene>
<comment type="caution">
    <text evidence="1">The sequence shown here is derived from an EMBL/GenBank/DDBJ whole genome shotgun (WGS) entry which is preliminary data.</text>
</comment>
<feature type="non-terminal residue" evidence="1">
    <location>
        <position position="49"/>
    </location>
</feature>
<reference evidence="1 2" key="1">
    <citation type="submission" date="2020-06" db="EMBL/GenBank/DDBJ databases">
        <title>Description of novel acetic acid bacteria.</title>
        <authorList>
            <person name="Sombolestani A."/>
        </authorList>
    </citation>
    <scope>NUCLEOTIDE SEQUENCE [LARGE SCALE GENOMIC DNA]</scope>
    <source>
        <strain evidence="1 2">LMG 31431</strain>
    </source>
</reference>
<name>A0A7Y7J1F4_9PROT</name>
<dbReference type="Proteomes" id="UP000534870">
    <property type="component" value="Unassembled WGS sequence"/>
</dbReference>
<accession>A0A7Y7J1F4</accession>
<protein>
    <submittedName>
        <fullName evidence="1">Uncharacterized protein</fullName>
    </submittedName>
</protein>
<organism evidence="1 2">
    <name type="scientific">Nguyenibacter vanlangensis</name>
    <dbReference type="NCBI Taxonomy" id="1216886"/>
    <lineage>
        <taxon>Bacteria</taxon>
        <taxon>Pseudomonadati</taxon>
        <taxon>Pseudomonadota</taxon>
        <taxon>Alphaproteobacteria</taxon>
        <taxon>Acetobacterales</taxon>
        <taxon>Acetobacteraceae</taxon>
        <taxon>Nguyenibacter</taxon>
    </lineage>
</organism>
<proteinExistence type="predicted"/>
<sequence>MLDIRTYDAQAGGNVLYKALAHPLAAEALAGLAAGIRAAGPVAVYDPEG</sequence>
<evidence type="ECO:0000313" key="1">
    <source>
        <dbReference type="EMBL" id="NVN13756.1"/>
    </source>
</evidence>
<evidence type="ECO:0000313" key="2">
    <source>
        <dbReference type="Proteomes" id="UP000534870"/>
    </source>
</evidence>
<dbReference type="EMBL" id="JABXXP010001162">
    <property type="protein sequence ID" value="NVN13756.1"/>
    <property type="molecule type" value="Genomic_DNA"/>
</dbReference>
<dbReference type="AlphaFoldDB" id="A0A7Y7J1F4"/>